<organism evidence="3 4">
    <name type="scientific">Actinoplanes utahensis</name>
    <dbReference type="NCBI Taxonomy" id="1869"/>
    <lineage>
        <taxon>Bacteria</taxon>
        <taxon>Bacillati</taxon>
        <taxon>Actinomycetota</taxon>
        <taxon>Actinomycetes</taxon>
        <taxon>Micromonosporales</taxon>
        <taxon>Micromonosporaceae</taxon>
        <taxon>Actinoplanes</taxon>
    </lineage>
</organism>
<feature type="compositionally biased region" description="Low complexity" evidence="1">
    <location>
        <begin position="1"/>
        <end position="28"/>
    </location>
</feature>
<proteinExistence type="predicted"/>
<dbReference type="EMBL" id="JRTT01000062">
    <property type="protein sequence ID" value="KHD74018.1"/>
    <property type="molecule type" value="Genomic_DNA"/>
</dbReference>
<feature type="region of interest" description="Disordered" evidence="1">
    <location>
        <begin position="168"/>
        <end position="204"/>
    </location>
</feature>
<dbReference type="Proteomes" id="UP000054537">
    <property type="component" value="Unassembled WGS sequence"/>
</dbReference>
<accession>A0A0A6UFZ8</accession>
<keyword evidence="2" id="KW-0472">Membrane</keyword>
<gene>
    <name evidence="3" type="ORF">MB27_31295</name>
</gene>
<feature type="compositionally biased region" description="Pro residues" evidence="1">
    <location>
        <begin position="29"/>
        <end position="39"/>
    </location>
</feature>
<evidence type="ECO:0000256" key="1">
    <source>
        <dbReference type="SAM" id="MobiDB-lite"/>
    </source>
</evidence>
<evidence type="ECO:0000313" key="3">
    <source>
        <dbReference type="EMBL" id="KHD74018.1"/>
    </source>
</evidence>
<protein>
    <submittedName>
        <fullName evidence="3">Uncharacterized protein</fullName>
    </submittedName>
</protein>
<keyword evidence="2" id="KW-0812">Transmembrane</keyword>
<keyword evidence="4" id="KW-1185">Reference proteome</keyword>
<evidence type="ECO:0000256" key="2">
    <source>
        <dbReference type="SAM" id="Phobius"/>
    </source>
</evidence>
<name>A0A0A6UFZ8_ACTUT</name>
<reference evidence="3 4" key="1">
    <citation type="submission" date="2014-10" db="EMBL/GenBank/DDBJ databases">
        <title>Draft genome sequence of Actinoplanes utahensis NRRL 12052.</title>
        <authorList>
            <person name="Velasco-Bucheli B."/>
            <person name="del Cerro C."/>
            <person name="Hormigo D."/>
            <person name="Garcia J.L."/>
            <person name="Acebal C."/>
            <person name="Arroyo M."/>
            <person name="de la Mata I."/>
        </authorList>
    </citation>
    <scope>NUCLEOTIDE SEQUENCE [LARGE SCALE GENOMIC DNA]</scope>
    <source>
        <strain evidence="3 4">NRRL 12052</strain>
    </source>
</reference>
<sequence>MQQYPPQYGAPQGQPYPPQQYQQQQYQQPYPPQYPPQPAPQVVIQNSMSATAIGGGYGRRKHQSVGVHIRSGALMAGAQRRDRGAGARPGRRVLNTRRTPEGGREVTLEHAQQNVPVQRAWFWYPVISLVLVGIELWSGGHRSAVWVLAAVGGIALAAYLGWASREYRAPPSRRSSGHRTVSWSPSGRRPRTAPAHRSGTGFRTRCSGPTRCGAGRLTGPRWTCSIRRVSPRGWSTACRSPCSR</sequence>
<feature type="region of interest" description="Disordered" evidence="1">
    <location>
        <begin position="76"/>
        <end position="98"/>
    </location>
</feature>
<comment type="caution">
    <text evidence="3">The sequence shown here is derived from an EMBL/GenBank/DDBJ whole genome shotgun (WGS) entry which is preliminary data.</text>
</comment>
<evidence type="ECO:0000313" key="4">
    <source>
        <dbReference type="Proteomes" id="UP000054537"/>
    </source>
</evidence>
<dbReference type="AlphaFoldDB" id="A0A0A6UFZ8"/>
<feature type="transmembrane region" description="Helical" evidence="2">
    <location>
        <begin position="144"/>
        <end position="164"/>
    </location>
</feature>
<feature type="region of interest" description="Disordered" evidence="1">
    <location>
        <begin position="1"/>
        <end position="40"/>
    </location>
</feature>
<feature type="transmembrane region" description="Helical" evidence="2">
    <location>
        <begin position="121"/>
        <end position="138"/>
    </location>
</feature>
<keyword evidence="2" id="KW-1133">Transmembrane helix</keyword>